<organism evidence="1 2">
    <name type="scientific">Tetradesmus obliquus</name>
    <name type="common">Green alga</name>
    <name type="synonym">Acutodesmus obliquus</name>
    <dbReference type="NCBI Taxonomy" id="3088"/>
    <lineage>
        <taxon>Eukaryota</taxon>
        <taxon>Viridiplantae</taxon>
        <taxon>Chlorophyta</taxon>
        <taxon>core chlorophytes</taxon>
        <taxon>Chlorophyceae</taxon>
        <taxon>CS clade</taxon>
        <taxon>Sphaeropleales</taxon>
        <taxon>Scenedesmaceae</taxon>
        <taxon>Tetradesmus</taxon>
    </lineage>
</organism>
<dbReference type="CDD" id="cd00229">
    <property type="entry name" value="SGNH_hydrolase"/>
    <property type="match status" value="1"/>
</dbReference>
<sequence>MSVLHLHKQQQQQQQQQQQLLLLQQDLQQQHLSSSIQQVRNWRRLAAKLATPGSNITVVVFGGSVSTGYGLPQRSANWGSQFCTWLQSAFQHTNIIQVNLARDATNVDLAEACWYQHTPEEADLVMIEYNLNACGYFTCSSIVAPQIVAYESLMRKLIRKVPDAALLAFDVFSFETFDVALPNGRGTRKLNVPYYNSGEEMHAMLATRYSVPLISARNALYDVMWNDKALSSILGATCKELLQDTKHPTMQGHALYGRGLVAWGARQMLAPELQALAAGGAAAPARAALLGPVSPLAAQVDGDSWCAEGSSLQSHVIATSSSLGPGAKDAHRTADADAMSSNGAPVNAAAQFVPWQLVESLITQKCELPNCASLGYQAKGRGMQLDLQLDLSAAKSPGETLNRRAVSVFFSVGALFLPDTGGRGESIGLGQMSCERGCTCEPMLLDGFRPGGSASTKANSTEVFGGPTCHVRITIKDQNWVRVQAVAVVPYTNALPRTAVDISAMRAFYNSKSTPRPLGHKRRLQGRS</sequence>
<dbReference type="AlphaFoldDB" id="A0A383W0V4"/>
<dbReference type="PANTHER" id="PTHR34407">
    <property type="entry name" value="EXPRESSED PROTEIN"/>
    <property type="match status" value="1"/>
</dbReference>
<keyword evidence="2" id="KW-1185">Reference proteome</keyword>
<dbReference type="InterPro" id="IPR036514">
    <property type="entry name" value="SGNH_hydro_sf"/>
</dbReference>
<name>A0A383W0V4_TETOB</name>
<reference evidence="1 2" key="1">
    <citation type="submission" date="2016-10" db="EMBL/GenBank/DDBJ databases">
        <authorList>
            <person name="Cai Z."/>
        </authorList>
    </citation>
    <scope>NUCLEOTIDE SEQUENCE [LARGE SCALE GENOMIC DNA]</scope>
</reference>
<evidence type="ECO:0008006" key="3">
    <source>
        <dbReference type="Google" id="ProtNLM"/>
    </source>
</evidence>
<evidence type="ECO:0000313" key="1">
    <source>
        <dbReference type="EMBL" id="SZX70674.1"/>
    </source>
</evidence>
<dbReference type="PANTHER" id="PTHR34407:SF1">
    <property type="entry name" value="SGNH HYDROLASE-TYPE ESTERASE DOMAIN-CONTAINING PROTEIN"/>
    <property type="match status" value="1"/>
</dbReference>
<dbReference type="EMBL" id="FNXT01001000">
    <property type="protein sequence ID" value="SZX70674.1"/>
    <property type="molecule type" value="Genomic_DNA"/>
</dbReference>
<dbReference type="SUPFAM" id="SSF52266">
    <property type="entry name" value="SGNH hydrolase"/>
    <property type="match status" value="1"/>
</dbReference>
<dbReference type="Gene3D" id="3.40.50.1110">
    <property type="entry name" value="SGNH hydrolase"/>
    <property type="match status" value="1"/>
</dbReference>
<evidence type="ECO:0000313" key="2">
    <source>
        <dbReference type="Proteomes" id="UP000256970"/>
    </source>
</evidence>
<dbReference type="Proteomes" id="UP000256970">
    <property type="component" value="Unassembled WGS sequence"/>
</dbReference>
<gene>
    <name evidence="1" type="ORF">BQ4739_LOCUS10864</name>
</gene>
<protein>
    <recommendedName>
        <fullName evidence="3">SGNH hydrolase-type esterase domain-containing protein</fullName>
    </recommendedName>
</protein>
<proteinExistence type="predicted"/>
<accession>A0A383W0V4</accession>
<dbReference type="STRING" id="3088.A0A383W0V4"/>